<dbReference type="AlphaFoldDB" id="A0A1H6SI71"/>
<proteinExistence type="predicted"/>
<keyword evidence="2" id="KW-1185">Reference proteome</keyword>
<protein>
    <submittedName>
        <fullName evidence="1">Uncharacterized protein</fullName>
    </submittedName>
</protein>
<evidence type="ECO:0000313" key="2">
    <source>
        <dbReference type="Proteomes" id="UP000199223"/>
    </source>
</evidence>
<organism evidence="1 2">
    <name type="scientific">Deinococcus reticulitermitis</name>
    <dbReference type="NCBI Taxonomy" id="856736"/>
    <lineage>
        <taxon>Bacteria</taxon>
        <taxon>Thermotogati</taxon>
        <taxon>Deinococcota</taxon>
        <taxon>Deinococci</taxon>
        <taxon>Deinococcales</taxon>
        <taxon>Deinococcaceae</taxon>
        <taxon>Deinococcus</taxon>
    </lineage>
</organism>
<dbReference type="Proteomes" id="UP000199223">
    <property type="component" value="Unassembled WGS sequence"/>
</dbReference>
<dbReference type="STRING" id="856736.SAMN04488058_101314"/>
<reference evidence="2" key="1">
    <citation type="submission" date="2016-10" db="EMBL/GenBank/DDBJ databases">
        <authorList>
            <person name="Varghese N."/>
            <person name="Submissions S."/>
        </authorList>
    </citation>
    <scope>NUCLEOTIDE SEQUENCE [LARGE SCALE GENOMIC DNA]</scope>
    <source>
        <strain evidence="2">CGMCC 1.10218</strain>
    </source>
</reference>
<dbReference type="OrthoDB" id="72539at2"/>
<evidence type="ECO:0000313" key="1">
    <source>
        <dbReference type="EMBL" id="SEI67648.1"/>
    </source>
</evidence>
<dbReference type="RefSeq" id="WP_092262761.1">
    <property type="nucleotide sequence ID" value="NZ_FNZA01000001.1"/>
</dbReference>
<name>A0A1H6SI71_9DEIO</name>
<sequence>MLRFVLERAEDVSGNSGTGAVAEGVIFGDGRVAMRWRRPPRTTQLYECIDDVTQLHGHEGRSRVVLLDSLDDASPS</sequence>
<accession>A0A1H6SI71</accession>
<dbReference type="EMBL" id="FNZA01000001">
    <property type="protein sequence ID" value="SEI67648.1"/>
    <property type="molecule type" value="Genomic_DNA"/>
</dbReference>
<gene>
    <name evidence="1" type="ORF">SAMN04488058_101314</name>
</gene>